<dbReference type="Gene3D" id="2.40.50.140">
    <property type="entry name" value="Nucleic acid-binding proteins"/>
    <property type="match status" value="1"/>
</dbReference>
<dbReference type="SUPFAM" id="SSF53335">
    <property type="entry name" value="S-adenosyl-L-methionine-dependent methyltransferases"/>
    <property type="match status" value="1"/>
</dbReference>
<name>A0ABQ4NE76_9BACL</name>
<dbReference type="EMBL" id="BOVJ01000172">
    <property type="protein sequence ID" value="GIQ66244.1"/>
    <property type="molecule type" value="Genomic_DNA"/>
</dbReference>
<dbReference type="PROSITE" id="PS01231">
    <property type="entry name" value="TRMA_2"/>
    <property type="match status" value="1"/>
</dbReference>
<comment type="similarity">
    <text evidence="4">Belongs to the class I-like SAM-binding methyltransferase superfamily. RNA M5U methyltransferase family.</text>
</comment>
<dbReference type="Proteomes" id="UP000680304">
    <property type="component" value="Unassembled WGS sequence"/>
</dbReference>
<evidence type="ECO:0000256" key="3">
    <source>
        <dbReference type="ARBA" id="ARBA00022691"/>
    </source>
</evidence>
<dbReference type="InterPro" id="IPR030391">
    <property type="entry name" value="MeTrfase_TrmA_CS"/>
</dbReference>
<evidence type="ECO:0000256" key="2">
    <source>
        <dbReference type="ARBA" id="ARBA00022679"/>
    </source>
</evidence>
<organism evidence="8 9">
    <name type="scientific">Paenibacillus cisolokensis</name>
    <dbReference type="NCBI Taxonomy" id="1658519"/>
    <lineage>
        <taxon>Bacteria</taxon>
        <taxon>Bacillati</taxon>
        <taxon>Bacillota</taxon>
        <taxon>Bacilli</taxon>
        <taxon>Bacillales</taxon>
        <taxon>Paenibacillaceae</taxon>
        <taxon>Paenibacillus</taxon>
    </lineage>
</organism>
<feature type="region of interest" description="Disordered" evidence="6">
    <location>
        <begin position="1"/>
        <end position="137"/>
    </location>
</feature>
<dbReference type="Pfam" id="PF01938">
    <property type="entry name" value="TRAM"/>
    <property type="match status" value="1"/>
</dbReference>
<protein>
    <submittedName>
        <fullName evidence="8">tRNA (Uracil-5-)-methyltransferase</fullName>
    </submittedName>
</protein>
<keyword evidence="2 4" id="KW-0808">Transferase</keyword>
<accession>A0ABQ4NE76</accession>
<keyword evidence="1 4" id="KW-0489">Methyltransferase</keyword>
<dbReference type="PROSITE" id="PS50926">
    <property type="entry name" value="TRAM"/>
    <property type="match status" value="1"/>
</dbReference>
<feature type="binding site" evidence="4">
    <location>
        <position position="422"/>
    </location>
    <ligand>
        <name>S-adenosyl-L-methionine</name>
        <dbReference type="ChEBI" id="CHEBI:59789"/>
    </ligand>
</feature>
<dbReference type="NCBIfam" id="TIGR00479">
    <property type="entry name" value="rumA"/>
    <property type="match status" value="1"/>
</dbReference>
<evidence type="ECO:0000259" key="7">
    <source>
        <dbReference type="PROSITE" id="PS50926"/>
    </source>
</evidence>
<dbReference type="Pfam" id="PF05958">
    <property type="entry name" value="tRNA_U5-meth_tr"/>
    <property type="match status" value="1"/>
</dbReference>
<evidence type="ECO:0000313" key="8">
    <source>
        <dbReference type="EMBL" id="GIQ66244.1"/>
    </source>
</evidence>
<proteinExistence type="inferred from homology"/>
<feature type="compositionally biased region" description="Basic and acidic residues" evidence="6">
    <location>
        <begin position="83"/>
        <end position="95"/>
    </location>
</feature>
<comment type="caution">
    <text evidence="8">The sequence shown here is derived from an EMBL/GenBank/DDBJ whole genome shotgun (WGS) entry which is preliminary data.</text>
</comment>
<dbReference type="InterPro" id="IPR010280">
    <property type="entry name" value="U5_MeTrfase_fam"/>
</dbReference>
<dbReference type="CDD" id="cd02440">
    <property type="entry name" value="AdoMet_MTases"/>
    <property type="match status" value="1"/>
</dbReference>
<sequence length="591" mass="63436">MKRDGQYAGFTGNSRRDGQAQTRGGAERNGNGGKPPQRAQQQETHRSGRMKTGALTPANAGSADGRTRSAKAGANDPQARPPAAERHRLGGDGGKRRGAAQATAAAQAVTAAPAANAAGGGKRSPNWSERRPSAEDVRTGDRIVVTIKRIGINGEGVGYYRRKAVFIDGALPGEVVRARVIAVEPKRLVAEAVQTEKRSPQRVDPPCPIYEACGGCQLQHLAYDGQLAAKEELVRESFVRYAGLDGAALPLRPMLGMDEPWRYRNKAQLQAGRGADGRPVLGLYEPGSRRLVDIVGADCMVQQSAINAAAAKVLRVLERLGVPLAERSPGTGLRTVVLRVAQETGELQLTLVAARESFAPHGPLVEAIRQEAPEIASISLNINAGDTPVVFGDRTVTLWGAPALNVSLGDLTFALSPRAFFQLNTVQTVKLYDAVLEAAALTGRETVVDAYCGTGTIGLWLAPHAREVRGVETVREAVLDAQQNAALNGRNNARFYVGKAEELLPRWVREGFRPDVIVVDPPRTGCDARLLKAIADARPKRLVYVSCNPSTLAKDCRYLLDAGFSIEWLQPVDMFPQTSHVECVILMVRNA</sequence>
<feature type="domain" description="TRAM" evidence="7">
    <location>
        <begin position="136"/>
        <end position="194"/>
    </location>
</feature>
<evidence type="ECO:0000256" key="5">
    <source>
        <dbReference type="PROSITE-ProRule" id="PRU10015"/>
    </source>
</evidence>
<dbReference type="InterPro" id="IPR029063">
    <property type="entry name" value="SAM-dependent_MTases_sf"/>
</dbReference>
<dbReference type="PROSITE" id="PS01230">
    <property type="entry name" value="TRMA_1"/>
    <property type="match status" value="1"/>
</dbReference>
<feature type="active site" description="Nucleophile" evidence="4">
    <location>
        <position position="547"/>
    </location>
</feature>
<keyword evidence="9" id="KW-1185">Reference proteome</keyword>
<gene>
    <name evidence="8" type="ORF">PACILC2_48120</name>
</gene>
<feature type="compositionally biased region" description="Low complexity" evidence="6">
    <location>
        <begin position="99"/>
        <end position="117"/>
    </location>
</feature>
<feature type="binding site" evidence="4">
    <location>
        <position position="451"/>
    </location>
    <ligand>
        <name>S-adenosyl-L-methionine</name>
        <dbReference type="ChEBI" id="CHEBI:59789"/>
    </ligand>
</feature>
<dbReference type="InterPro" id="IPR012340">
    <property type="entry name" value="NA-bd_OB-fold"/>
</dbReference>
<feature type="binding site" evidence="4">
    <location>
        <position position="472"/>
    </location>
    <ligand>
        <name>S-adenosyl-L-methionine</name>
        <dbReference type="ChEBI" id="CHEBI:59789"/>
    </ligand>
</feature>
<dbReference type="PANTHER" id="PTHR11061:SF45">
    <property type="match status" value="1"/>
</dbReference>
<dbReference type="InterPro" id="IPR002792">
    <property type="entry name" value="TRAM_dom"/>
</dbReference>
<feature type="compositionally biased region" description="Basic and acidic residues" evidence="6">
    <location>
        <begin position="128"/>
        <end position="137"/>
    </location>
</feature>
<feature type="binding site" evidence="4">
    <location>
        <position position="520"/>
    </location>
    <ligand>
        <name>S-adenosyl-L-methionine</name>
        <dbReference type="ChEBI" id="CHEBI:59789"/>
    </ligand>
</feature>
<feature type="active site" evidence="5">
    <location>
        <position position="547"/>
    </location>
</feature>
<evidence type="ECO:0000313" key="9">
    <source>
        <dbReference type="Proteomes" id="UP000680304"/>
    </source>
</evidence>
<dbReference type="Gene3D" id="3.40.50.150">
    <property type="entry name" value="Vaccinia Virus protein VP39"/>
    <property type="match status" value="1"/>
</dbReference>
<dbReference type="Gene3D" id="2.40.50.1070">
    <property type="match status" value="1"/>
</dbReference>
<evidence type="ECO:0000256" key="6">
    <source>
        <dbReference type="SAM" id="MobiDB-lite"/>
    </source>
</evidence>
<evidence type="ECO:0000256" key="4">
    <source>
        <dbReference type="PROSITE-ProRule" id="PRU01024"/>
    </source>
</evidence>
<dbReference type="SUPFAM" id="SSF50249">
    <property type="entry name" value="Nucleic acid-binding proteins"/>
    <property type="match status" value="1"/>
</dbReference>
<keyword evidence="3 4" id="KW-0949">S-adenosyl-L-methionine</keyword>
<dbReference type="RefSeq" id="WP_244863721.1">
    <property type="nucleotide sequence ID" value="NZ_BOVJ01000172.1"/>
</dbReference>
<reference evidence="8 9" key="1">
    <citation type="submission" date="2021-04" db="EMBL/GenBank/DDBJ databases">
        <title>Draft genome sequence of Paenibacillus cisolokensis, LC2-13A.</title>
        <authorList>
            <person name="Uke A."/>
            <person name="Chhe C."/>
            <person name="Baramee S."/>
            <person name="Kosugi A."/>
        </authorList>
    </citation>
    <scope>NUCLEOTIDE SEQUENCE [LARGE SCALE GENOMIC DNA]</scope>
    <source>
        <strain evidence="8 9">LC2-13A</strain>
    </source>
</reference>
<evidence type="ECO:0000256" key="1">
    <source>
        <dbReference type="ARBA" id="ARBA00022603"/>
    </source>
</evidence>
<dbReference type="PROSITE" id="PS51687">
    <property type="entry name" value="SAM_MT_RNA_M5U"/>
    <property type="match status" value="1"/>
</dbReference>
<dbReference type="InterPro" id="IPR030390">
    <property type="entry name" value="MeTrfase_TrmA_AS"/>
</dbReference>
<dbReference type="PANTHER" id="PTHR11061">
    <property type="entry name" value="RNA M5U METHYLTRANSFERASE"/>
    <property type="match status" value="1"/>
</dbReference>